<keyword evidence="1" id="KW-0677">Repeat</keyword>
<dbReference type="PANTHER" id="PTHR10039">
    <property type="entry name" value="AMELOGENIN"/>
    <property type="match status" value="1"/>
</dbReference>
<evidence type="ECO:0000313" key="4">
    <source>
        <dbReference type="EMBL" id="KAF5339415.1"/>
    </source>
</evidence>
<dbReference type="InterPro" id="IPR027417">
    <property type="entry name" value="P-loop_NTPase"/>
</dbReference>
<organism evidence="4 5">
    <name type="scientific">Ephemerocybe angulata</name>
    <dbReference type="NCBI Taxonomy" id="980116"/>
    <lineage>
        <taxon>Eukaryota</taxon>
        <taxon>Fungi</taxon>
        <taxon>Dikarya</taxon>
        <taxon>Basidiomycota</taxon>
        <taxon>Agaricomycotina</taxon>
        <taxon>Agaricomycetes</taxon>
        <taxon>Agaricomycetidae</taxon>
        <taxon>Agaricales</taxon>
        <taxon>Agaricineae</taxon>
        <taxon>Psathyrellaceae</taxon>
        <taxon>Ephemerocybe</taxon>
    </lineage>
</organism>
<evidence type="ECO:0000313" key="5">
    <source>
        <dbReference type="Proteomes" id="UP000541558"/>
    </source>
</evidence>
<gene>
    <name evidence="4" type="ORF">D9611_009865</name>
</gene>
<sequence>MSNARRDARMLRRYTQEGSSSNHPAAPGTAHYYNGPVTQYNVEHATNGLFGDNRGNLSQHAPGGHNERKAIDEGEALRYLMQNIAPGAIHDSNERCDAPKCMEETRVAVQEDIMSWIDSGDQDAQSKKIMWVTGPAGTGKTAILGTIADTCKEKGTLAASFFFSAFSGSANRRTKRYFVPTLAFQIMGQGGVEGTREHVLSSVARDQGIIFTKNLKEQFIAMVLNPLLSTAQGAGSGAKAAPGVIIIDGLDECDIAQRDPADSPQARAQVPIRRKEDDQREILSILLLAATNPSFPFRILIASRPEVAIRDFFDTDGKACTRELFLDAKYDPDADIALFYDAKFSTICRRLGIRPEEWPGKEAKLILVRNASGQFIYAATVIRYIEGSPHSPNLQSQSSDKPSMPHQRLQHILGQQQAGSPNNPLEALDVLYRLLLETCPDPELSMKWLRAAQLGDIYTGNPFPVWLLRLVLEASPGEEQYALGPLSSLLPTQISKESLRKPYSFYHKSFLDFLADPTRCGRRLLAYGDALTWVAQRFFQTLDKHVEGVARHRGQQPYIDMLMNLETELQRSSFQTVVPYILSSDLQKWAAAWAERHQNPDLNARENPRQIILSMLDVLHRWCSRYRCHSSCRLSTKKVTDLLTAKGWKVPSFTQVLWRDSMSEGRLKAGKLRQDTQDASSSNHPATPLIVHNYHGPVNQNNVGQASNAIFGDNRGNLSQYAPGGQNERKVVDEAKALDYLIANMAPGAIHNSDERCEAPKCLKDTRVAVQEDIMSWIEAGDQDAQPTRIMWVTGPAGTGKTAILGTIADACKEKGTLAASFFFSAFAGSANRRTKRCLVPTLAYQLMNHGSIPGLREHILSSLVQDPLVFKKDMKEQLNALVLKGLYRVTHDLIGDDDGVPRVIVIDGLDECDVEQYQESSNKSNPSAHVPTRRKEDDQLEVLSLLLLATRHPSFPFRILIASRPEVTIRDFFATDGKACTRELFLDEKYSPDADIALFYDAKFSTICRRFGVKPKDWPGKHVKLILVRNASGQFVYAATAMRYIEGSPHSTGGHEQEIAGQPSTPHRRLEHILGLTPSHSHDGKSSHNPLEDLDALYRLLLETCPDPKLSMKWLRATQIPRESPVWLLRLVLQGSPSEEQYALGPLSSLLLTQISEENLGRPYSFYHKSFLDFIEDPTRCGERFLTEDEVFKWMAQRFFQTLDKHVEGVARQSDQRPYLRLLQELDRAPKSFFQTVAPYILSSDLQKWAAALAEWHQNPDVNDRDYPWRVIFWMLNVLHRGCWRYLCRSSCRLSTKKVTGVLKAKGWKVPNFTGVLKREWEGGPRYKDLRAPSNDQSNTDSSPI</sequence>
<reference evidence="4 5" key="1">
    <citation type="journal article" date="2020" name="ISME J.">
        <title>Uncovering the hidden diversity of litter-decomposition mechanisms in mushroom-forming fungi.</title>
        <authorList>
            <person name="Floudas D."/>
            <person name="Bentzer J."/>
            <person name="Ahren D."/>
            <person name="Johansson T."/>
            <person name="Persson P."/>
            <person name="Tunlid A."/>
        </authorList>
    </citation>
    <scope>NUCLEOTIDE SEQUENCE [LARGE SCALE GENOMIC DNA]</scope>
    <source>
        <strain evidence="4 5">CBS 175.51</strain>
    </source>
</reference>
<feature type="compositionally biased region" description="Polar residues" evidence="2">
    <location>
        <begin position="1335"/>
        <end position="1346"/>
    </location>
</feature>
<protein>
    <recommendedName>
        <fullName evidence="3">NACHT domain-containing protein</fullName>
    </recommendedName>
</protein>
<accession>A0A8H5FJF0</accession>
<evidence type="ECO:0000259" key="3">
    <source>
        <dbReference type="PROSITE" id="PS50837"/>
    </source>
</evidence>
<dbReference type="InterPro" id="IPR003593">
    <property type="entry name" value="AAA+_ATPase"/>
</dbReference>
<feature type="region of interest" description="Disordered" evidence="2">
    <location>
        <begin position="1326"/>
        <end position="1346"/>
    </location>
</feature>
<feature type="region of interest" description="Disordered" evidence="2">
    <location>
        <begin position="46"/>
        <end position="67"/>
    </location>
</feature>
<feature type="region of interest" description="Disordered" evidence="2">
    <location>
        <begin position="13"/>
        <end position="34"/>
    </location>
</feature>
<keyword evidence="5" id="KW-1185">Reference proteome</keyword>
<dbReference type="InterPro" id="IPR007111">
    <property type="entry name" value="NACHT_NTPase"/>
</dbReference>
<name>A0A8H5FJF0_9AGAR</name>
<dbReference type="SMART" id="SM00382">
    <property type="entry name" value="AAA"/>
    <property type="match status" value="2"/>
</dbReference>
<proteinExistence type="predicted"/>
<evidence type="ECO:0000256" key="2">
    <source>
        <dbReference type="SAM" id="MobiDB-lite"/>
    </source>
</evidence>
<dbReference type="PANTHER" id="PTHR10039:SF14">
    <property type="entry name" value="NACHT DOMAIN-CONTAINING PROTEIN"/>
    <property type="match status" value="1"/>
</dbReference>
<dbReference type="Proteomes" id="UP000541558">
    <property type="component" value="Unassembled WGS sequence"/>
</dbReference>
<feature type="domain" description="NACHT" evidence="3">
    <location>
        <begin position="128"/>
        <end position="305"/>
    </location>
</feature>
<dbReference type="OrthoDB" id="5967843at2759"/>
<dbReference type="Gene3D" id="3.40.50.300">
    <property type="entry name" value="P-loop containing nucleotide triphosphate hydrolases"/>
    <property type="match status" value="2"/>
</dbReference>
<feature type="domain" description="NACHT" evidence="3">
    <location>
        <begin position="789"/>
        <end position="966"/>
    </location>
</feature>
<dbReference type="InterPro" id="IPR056884">
    <property type="entry name" value="NPHP3-like_N"/>
</dbReference>
<comment type="caution">
    <text evidence="4">The sequence shown here is derived from an EMBL/GenBank/DDBJ whole genome shotgun (WGS) entry which is preliminary data.</text>
</comment>
<dbReference type="SUPFAM" id="SSF52540">
    <property type="entry name" value="P-loop containing nucleoside triphosphate hydrolases"/>
    <property type="match status" value="2"/>
</dbReference>
<dbReference type="EMBL" id="JAACJK010000008">
    <property type="protein sequence ID" value="KAF5339415.1"/>
    <property type="molecule type" value="Genomic_DNA"/>
</dbReference>
<dbReference type="PROSITE" id="PS50837">
    <property type="entry name" value="NACHT"/>
    <property type="match status" value="2"/>
</dbReference>
<evidence type="ECO:0000256" key="1">
    <source>
        <dbReference type="ARBA" id="ARBA00022737"/>
    </source>
</evidence>
<dbReference type="Pfam" id="PF24883">
    <property type="entry name" value="NPHP3_N"/>
    <property type="match status" value="2"/>
</dbReference>